<dbReference type="AlphaFoldDB" id="A0A174IGG2"/>
<sequence>MKNLSPDVSVMKCPGKVLYKENIILEFTNSTDRPHA</sequence>
<dbReference type="Proteomes" id="UP000095333">
    <property type="component" value="Unassembled WGS sequence"/>
</dbReference>
<reference evidence="1 2" key="1">
    <citation type="submission" date="2015-09" db="EMBL/GenBank/DDBJ databases">
        <authorList>
            <consortium name="Pathogen Informatics"/>
        </authorList>
    </citation>
    <scope>NUCLEOTIDE SEQUENCE [LARGE SCALE GENOMIC DNA]</scope>
    <source>
        <strain evidence="1 2">2789STDY5834842</strain>
    </source>
</reference>
<gene>
    <name evidence="1" type="ORF">ERS852457_02894</name>
</gene>
<protein>
    <submittedName>
        <fullName evidence="1">Uncharacterized protein</fullName>
    </submittedName>
</protein>
<organism evidence="1 2">
    <name type="scientific">Phocaeicola vulgatus</name>
    <name type="common">Bacteroides vulgatus</name>
    <dbReference type="NCBI Taxonomy" id="821"/>
    <lineage>
        <taxon>Bacteria</taxon>
        <taxon>Pseudomonadati</taxon>
        <taxon>Bacteroidota</taxon>
        <taxon>Bacteroidia</taxon>
        <taxon>Bacteroidales</taxon>
        <taxon>Bacteroidaceae</taxon>
        <taxon>Phocaeicola</taxon>
    </lineage>
</organism>
<evidence type="ECO:0000313" key="2">
    <source>
        <dbReference type="Proteomes" id="UP000095333"/>
    </source>
</evidence>
<accession>A0A174IGG2</accession>
<name>A0A174IGG2_PHOVU</name>
<dbReference type="EMBL" id="CYZI01000020">
    <property type="protein sequence ID" value="CUO84150.1"/>
    <property type="molecule type" value="Genomic_DNA"/>
</dbReference>
<evidence type="ECO:0000313" key="1">
    <source>
        <dbReference type="EMBL" id="CUO84150.1"/>
    </source>
</evidence>
<proteinExistence type="predicted"/>